<comment type="subcellular location">
    <subcellularLocation>
        <location evidence="1">Membrane</location>
        <topology evidence="1">Single-pass membrane protein</topology>
    </subcellularLocation>
</comment>
<evidence type="ECO:0000313" key="13">
    <source>
        <dbReference type="Proteomes" id="UP001153069"/>
    </source>
</evidence>
<dbReference type="GO" id="GO:0016020">
    <property type="term" value="C:membrane"/>
    <property type="evidence" value="ECO:0007669"/>
    <property type="project" value="UniProtKB-SubCell"/>
</dbReference>
<dbReference type="Pfam" id="PF00560">
    <property type="entry name" value="LRR_1"/>
    <property type="match status" value="2"/>
</dbReference>
<keyword evidence="13" id="KW-1185">Reference proteome</keyword>
<accession>A0A9N8DDF2</accession>
<keyword evidence="5" id="KW-0677">Repeat</keyword>
<keyword evidence="9" id="KW-0325">Glycoprotein</keyword>
<feature type="compositionally biased region" description="Basic and acidic residues" evidence="10">
    <location>
        <begin position="85"/>
        <end position="97"/>
    </location>
</feature>
<feature type="compositionally biased region" description="Basic and acidic residues" evidence="10">
    <location>
        <begin position="122"/>
        <end position="134"/>
    </location>
</feature>
<dbReference type="Gene3D" id="3.80.10.10">
    <property type="entry name" value="Ribonuclease Inhibitor"/>
    <property type="match status" value="3"/>
</dbReference>
<feature type="compositionally biased region" description="Low complexity" evidence="10">
    <location>
        <begin position="213"/>
        <end position="225"/>
    </location>
</feature>
<dbReference type="PANTHER" id="PTHR27000">
    <property type="entry name" value="LEUCINE-RICH REPEAT RECEPTOR-LIKE PROTEIN KINASE FAMILY PROTEIN-RELATED"/>
    <property type="match status" value="1"/>
</dbReference>
<evidence type="ECO:0000256" key="1">
    <source>
        <dbReference type="ARBA" id="ARBA00004167"/>
    </source>
</evidence>
<feature type="compositionally biased region" description="Polar residues" evidence="10">
    <location>
        <begin position="314"/>
        <end position="332"/>
    </location>
</feature>
<name>A0A9N8DDF2_9STRA</name>
<organism evidence="12 13">
    <name type="scientific">Seminavis robusta</name>
    <dbReference type="NCBI Taxonomy" id="568900"/>
    <lineage>
        <taxon>Eukaryota</taxon>
        <taxon>Sar</taxon>
        <taxon>Stramenopiles</taxon>
        <taxon>Ochrophyta</taxon>
        <taxon>Bacillariophyta</taxon>
        <taxon>Bacillariophyceae</taxon>
        <taxon>Bacillariophycidae</taxon>
        <taxon>Naviculales</taxon>
        <taxon>Naviculaceae</taxon>
        <taxon>Seminavis</taxon>
    </lineage>
</organism>
<dbReference type="FunFam" id="3.80.10.10:FF:000041">
    <property type="entry name" value="LRR receptor-like serine/threonine-protein kinase ERECTA"/>
    <property type="match status" value="1"/>
</dbReference>
<keyword evidence="7 11" id="KW-0472">Membrane</keyword>
<evidence type="ECO:0000256" key="2">
    <source>
        <dbReference type="ARBA" id="ARBA00022614"/>
    </source>
</evidence>
<evidence type="ECO:0000256" key="6">
    <source>
        <dbReference type="ARBA" id="ARBA00022989"/>
    </source>
</evidence>
<comment type="caution">
    <text evidence="12">The sequence shown here is derived from an EMBL/GenBank/DDBJ whole genome shotgun (WGS) entry which is preliminary data.</text>
</comment>
<dbReference type="InterPro" id="IPR001611">
    <property type="entry name" value="Leu-rich_rpt"/>
</dbReference>
<evidence type="ECO:0000256" key="3">
    <source>
        <dbReference type="ARBA" id="ARBA00022692"/>
    </source>
</evidence>
<feature type="compositionally biased region" description="Basic and acidic residues" evidence="10">
    <location>
        <begin position="200"/>
        <end position="210"/>
    </location>
</feature>
<dbReference type="InterPro" id="IPR032675">
    <property type="entry name" value="LRR_dom_sf"/>
</dbReference>
<gene>
    <name evidence="12" type="ORF">SEMRO_96_G049670.1</name>
</gene>
<evidence type="ECO:0000256" key="5">
    <source>
        <dbReference type="ARBA" id="ARBA00022737"/>
    </source>
</evidence>
<evidence type="ECO:0000256" key="9">
    <source>
        <dbReference type="ARBA" id="ARBA00023180"/>
    </source>
</evidence>
<dbReference type="SUPFAM" id="SSF52058">
    <property type="entry name" value="L domain-like"/>
    <property type="match status" value="1"/>
</dbReference>
<keyword evidence="4" id="KW-0732">Signal</keyword>
<evidence type="ECO:0000256" key="11">
    <source>
        <dbReference type="SAM" id="Phobius"/>
    </source>
</evidence>
<sequence length="911" mass="97085">MNNKETNQTKPVAGLKSTSFSSGSSTIDHATSAPTTTAPTLDHTRQRMTEERAAKEASRASMHHATGTGTTGIVASGIPGAVLERSQKRQKEAKRATTDGLVDSMDDRKPPPSATATRGLKRSVEEMAAKDAARRSSTGSGLLDSTDDRKPPPSATATRGLKRSVEEKAAKNAARRSSTGSATLSASAVVPSPAAQRGLKQSEEEKDAKKAARGNNAGATNQAQAISSRSAAMAMVNPMGSNGSAAAAAMQPGAHCVTASDTVSSTSDERSSRSTTMCGLAKNRKPVSGQAPATVRGASDERSSATTRGLAKNRNPSVSVQAPATVTENEPGNTQVVQSEMASVGINGEGLGTTIQTQNDCEPEAPAPIPNPLQPLEIEDNFVYAANMPSASPVDENQTWQHAVPVEQYNETEGSGRKSPLIFIIVGLFVVIGIIVTGVCGSGHCSSKDSSSEEQELSPRDMEGMEIKAQLEKVLGPTYFDGSTENTEPHQKALNWIIHQDPHQLPWNSNHLLQRYILTQFYYSTSQASPWKFCGAASGAQTDVCKERRLSHQFFSERWLSGVPECRWAGCSCEGETKNITVVDIWDNSFTGSLPSELGLLSHAVRLSFRSQDFTGTIPTEMYQLKALTNLDLSDNTFTGTIDPAVFSMPSLGTLHFWGNQMTGTIPTEIGLFQGEVLFMHVNSFTGTIPSELFSANKVGFFYFGDNKLSGTIPTEVGLLSQQVHLDTNADFQPDSGPKFGFARNNALSGTIPSEFGLVDKLSEFNIGDTRIEGTIPEELILNCLNLWFLRVENCNLRGTLSTNLGLLTNLRFLLLANNNFSGSIPVELEALTLLEGFTTDGNPELRGSIPGGLCFENMFNAQGHEFVVDCATTTITASDGTTGMGEPLVSCPEGCCSACCDGGTGICMEQ</sequence>
<feature type="region of interest" description="Disordered" evidence="10">
    <location>
        <begin position="260"/>
        <end position="332"/>
    </location>
</feature>
<feature type="region of interest" description="Disordered" evidence="10">
    <location>
        <begin position="1"/>
        <end position="225"/>
    </location>
</feature>
<keyword evidence="6 11" id="KW-1133">Transmembrane helix</keyword>
<evidence type="ECO:0000313" key="12">
    <source>
        <dbReference type="EMBL" id="CAB9500958.1"/>
    </source>
</evidence>
<evidence type="ECO:0000256" key="7">
    <source>
        <dbReference type="ARBA" id="ARBA00023136"/>
    </source>
</evidence>
<evidence type="ECO:0000256" key="8">
    <source>
        <dbReference type="ARBA" id="ARBA00023170"/>
    </source>
</evidence>
<feature type="transmembrane region" description="Helical" evidence="11">
    <location>
        <begin position="421"/>
        <end position="439"/>
    </location>
</feature>
<feature type="compositionally biased region" description="Low complexity" evidence="10">
    <location>
        <begin position="175"/>
        <end position="195"/>
    </location>
</feature>
<evidence type="ECO:0000256" key="10">
    <source>
        <dbReference type="SAM" id="MobiDB-lite"/>
    </source>
</evidence>
<dbReference type="EMBL" id="CAICTM010000095">
    <property type="protein sequence ID" value="CAB9500958.1"/>
    <property type="molecule type" value="Genomic_DNA"/>
</dbReference>
<feature type="compositionally biased region" description="Polar residues" evidence="10">
    <location>
        <begin position="1"/>
        <end position="10"/>
    </location>
</feature>
<keyword evidence="3 11" id="KW-0812">Transmembrane</keyword>
<feature type="compositionally biased region" description="Low complexity" evidence="10">
    <location>
        <begin position="17"/>
        <end position="40"/>
    </location>
</feature>
<proteinExistence type="predicted"/>
<dbReference type="AlphaFoldDB" id="A0A9N8DDF2"/>
<dbReference type="PANTHER" id="PTHR27000:SF777">
    <property type="entry name" value="PROTEIN KINASE DOMAIN-CONTAINING PROTEIN"/>
    <property type="match status" value="1"/>
</dbReference>
<evidence type="ECO:0000256" key="4">
    <source>
        <dbReference type="ARBA" id="ARBA00022729"/>
    </source>
</evidence>
<keyword evidence="2" id="KW-0433">Leucine-rich repeat</keyword>
<dbReference type="Proteomes" id="UP001153069">
    <property type="component" value="Unassembled WGS sequence"/>
</dbReference>
<reference evidence="12" key="1">
    <citation type="submission" date="2020-06" db="EMBL/GenBank/DDBJ databases">
        <authorList>
            <consortium name="Plant Systems Biology data submission"/>
        </authorList>
    </citation>
    <scope>NUCLEOTIDE SEQUENCE</scope>
    <source>
        <strain evidence="12">D6</strain>
    </source>
</reference>
<protein>
    <submittedName>
        <fullName evidence="12">Leucine rich repeat N-terminal domain</fullName>
    </submittedName>
</protein>
<feature type="compositionally biased region" description="Basic and acidic residues" evidence="10">
    <location>
        <begin position="42"/>
        <end position="58"/>
    </location>
</feature>
<keyword evidence="8" id="KW-0675">Receptor</keyword>